<protein>
    <submittedName>
        <fullName evidence="1">Uncharacterized protein</fullName>
    </submittedName>
</protein>
<proteinExistence type="predicted"/>
<dbReference type="Proteomes" id="UP000831195">
    <property type="component" value="Segment"/>
</dbReference>
<evidence type="ECO:0000313" key="2">
    <source>
        <dbReference type="Proteomes" id="UP000831195"/>
    </source>
</evidence>
<reference evidence="1" key="1">
    <citation type="journal article" date="2021" name="Viruses">
        <title>Identification and Full Characterisation of Two Novel Crustacean Infecting Members of the Family Nudiviridae Provides Support for Two Subfamilies.</title>
        <authorList>
            <person name="Bateman K.S."/>
            <person name="Kerr R."/>
            <person name="Stentiford G.D."/>
            <person name="Bean T.P."/>
            <person name="Hooper C."/>
            <person name="Van Eynde B."/>
            <person name="Delbare D."/>
            <person name="Bojko J."/>
            <person name="Christiaens O."/>
            <person name="Taning C.N.T."/>
            <person name="Smagghe G."/>
            <person name="van Oers M.M."/>
            <person name="van Aerle R."/>
        </authorList>
    </citation>
    <scope>NUCLEOTIDE SEQUENCE</scope>
    <source>
        <strain evidence="1">AN1</strain>
    </source>
</reference>
<name>A0AAE8Y048_9VIRU</name>
<gene>
    <name evidence="1" type="ORF">CcNV_036</name>
</gene>
<accession>A0AAE8Y048</accession>
<sequence>MTTKDNNNYAFVAYNNPHIVPLTVLDKVKENEEGTCDFSKVENMKCPLVVEESADTNNINNIISVVRNPIPIPIKQEHSTYVVCNRLRNVTYY</sequence>
<evidence type="ECO:0000313" key="1">
    <source>
        <dbReference type="EMBL" id="UBZ25520.1"/>
    </source>
</evidence>
<organism evidence="1 2">
    <name type="scientific">Crangon crangon nudivirus</name>
    <dbReference type="NCBI Taxonomy" id="2880838"/>
    <lineage>
        <taxon>Viruses</taxon>
        <taxon>Viruses incertae sedis</taxon>
        <taxon>Naldaviricetes</taxon>
        <taxon>Lefavirales</taxon>
        <taxon>Nudiviridae</taxon>
        <taxon>Gammanudivirus</taxon>
        <taxon>Gammanudivirus cracrangonis</taxon>
    </lineage>
</organism>
<keyword evidence="2" id="KW-1185">Reference proteome</keyword>
<dbReference type="EMBL" id="MZ311577">
    <property type="protein sequence ID" value="UBZ25520.1"/>
    <property type="molecule type" value="Genomic_DNA"/>
</dbReference>